<name>A0A4P6XL65_9ASCO</name>
<protein>
    <submittedName>
        <fullName evidence="1">Uncharacterized protein</fullName>
    </submittedName>
</protein>
<gene>
    <name evidence="1" type="ORF">METSCH_A13340</name>
</gene>
<reference evidence="2" key="1">
    <citation type="submission" date="2019-03" db="EMBL/GenBank/DDBJ databases">
        <title>Snf2 controls pulcherriminic acid biosynthesis and connects pigmentation and antifungal activity of the yeast Metschnikowia pulcherrima.</title>
        <authorList>
            <person name="Gore-Lloyd D."/>
            <person name="Sumann I."/>
            <person name="Brachmann A.O."/>
            <person name="Schneeberger K."/>
            <person name="Ortiz-Merino R.A."/>
            <person name="Moreno-Beltran M."/>
            <person name="Schlaefli M."/>
            <person name="Kirner P."/>
            <person name="Santos Kron A."/>
            <person name="Wolfe K.H."/>
            <person name="Piel J."/>
            <person name="Ahrens C.H."/>
            <person name="Henk D."/>
            <person name="Freimoser F.M."/>
        </authorList>
    </citation>
    <scope>NUCLEOTIDE SEQUENCE [LARGE SCALE GENOMIC DNA]</scope>
    <source>
        <strain evidence="2">APC 1.2</strain>
    </source>
</reference>
<accession>A0A4P6XL65</accession>
<keyword evidence="2" id="KW-1185">Reference proteome</keyword>
<dbReference type="Proteomes" id="UP000292447">
    <property type="component" value="Chromosome I"/>
</dbReference>
<proteinExistence type="predicted"/>
<evidence type="ECO:0000313" key="1">
    <source>
        <dbReference type="EMBL" id="QBM86688.1"/>
    </source>
</evidence>
<dbReference type="AlphaFoldDB" id="A0A4P6XL65"/>
<dbReference type="EMBL" id="CP034456">
    <property type="protein sequence ID" value="QBM86688.1"/>
    <property type="molecule type" value="Genomic_DNA"/>
</dbReference>
<organism evidence="1 2">
    <name type="scientific">Metschnikowia aff. pulcherrima</name>
    <dbReference type="NCBI Taxonomy" id="2163413"/>
    <lineage>
        <taxon>Eukaryota</taxon>
        <taxon>Fungi</taxon>
        <taxon>Dikarya</taxon>
        <taxon>Ascomycota</taxon>
        <taxon>Saccharomycotina</taxon>
        <taxon>Pichiomycetes</taxon>
        <taxon>Metschnikowiaceae</taxon>
        <taxon>Metschnikowia</taxon>
    </lineage>
</organism>
<evidence type="ECO:0000313" key="2">
    <source>
        <dbReference type="Proteomes" id="UP000292447"/>
    </source>
</evidence>
<sequence length="174" mass="19715">MTNGQSAHRTRVGESPVGGRPAWLINNRLPICGNRMRKDSCEKETSAVRRELNPAAYYWRGGCRLAGSHLGSGLYISTCVITIYHKPPVFFSKQSDISDYNPLSNKIRYSGSYHIPQKFRIKRLVHYYRIRSILSKSAADLCSPASLWHNFISVALIGRKKKIQPNTRTCAPDF</sequence>